<evidence type="ECO:0000259" key="6">
    <source>
        <dbReference type="Pfam" id="PF04932"/>
    </source>
</evidence>
<dbReference type="Proteomes" id="UP000307943">
    <property type="component" value="Unassembled WGS sequence"/>
</dbReference>
<protein>
    <submittedName>
        <fullName evidence="7">O-antigen ligase family protein</fullName>
    </submittedName>
</protein>
<dbReference type="GO" id="GO:0016020">
    <property type="term" value="C:membrane"/>
    <property type="evidence" value="ECO:0007669"/>
    <property type="project" value="UniProtKB-SubCell"/>
</dbReference>
<keyword evidence="8" id="KW-1185">Reference proteome</keyword>
<dbReference type="Pfam" id="PF04932">
    <property type="entry name" value="Wzy_C"/>
    <property type="match status" value="1"/>
</dbReference>
<keyword evidence="2 5" id="KW-0812">Transmembrane</keyword>
<organism evidence="7 8">
    <name type="scientific">Paenibacillus hemerocallicola</name>
    <dbReference type="NCBI Taxonomy" id="1172614"/>
    <lineage>
        <taxon>Bacteria</taxon>
        <taxon>Bacillati</taxon>
        <taxon>Bacillota</taxon>
        <taxon>Bacilli</taxon>
        <taxon>Bacillales</taxon>
        <taxon>Paenibacillaceae</taxon>
        <taxon>Paenibacillus</taxon>
    </lineage>
</organism>
<feature type="transmembrane region" description="Helical" evidence="5">
    <location>
        <begin position="555"/>
        <end position="574"/>
    </location>
</feature>
<evidence type="ECO:0000313" key="7">
    <source>
        <dbReference type="EMBL" id="TNJ59755.1"/>
    </source>
</evidence>
<evidence type="ECO:0000313" key="8">
    <source>
        <dbReference type="Proteomes" id="UP000307943"/>
    </source>
</evidence>
<keyword evidence="3 5" id="KW-1133">Transmembrane helix</keyword>
<feature type="transmembrane region" description="Helical" evidence="5">
    <location>
        <begin position="491"/>
        <end position="509"/>
    </location>
</feature>
<keyword evidence="4 5" id="KW-0472">Membrane</keyword>
<dbReference type="EMBL" id="VDCQ01000090">
    <property type="protein sequence ID" value="TNJ59755.1"/>
    <property type="molecule type" value="Genomic_DNA"/>
</dbReference>
<dbReference type="RefSeq" id="WP_139607254.1">
    <property type="nucleotide sequence ID" value="NZ_VDCQ01000090.1"/>
</dbReference>
<feature type="transmembrane region" description="Helical" evidence="5">
    <location>
        <begin position="242"/>
        <end position="259"/>
    </location>
</feature>
<evidence type="ECO:0000256" key="2">
    <source>
        <dbReference type="ARBA" id="ARBA00022692"/>
    </source>
</evidence>
<feature type="transmembrane region" description="Helical" evidence="5">
    <location>
        <begin position="352"/>
        <end position="377"/>
    </location>
</feature>
<dbReference type="PANTHER" id="PTHR37422:SF13">
    <property type="entry name" value="LIPOPOLYSACCHARIDE BIOSYNTHESIS PROTEIN PA4999-RELATED"/>
    <property type="match status" value="1"/>
</dbReference>
<feature type="transmembrane region" description="Helical" evidence="5">
    <location>
        <begin position="515"/>
        <end position="534"/>
    </location>
</feature>
<dbReference type="AlphaFoldDB" id="A0A5C4SWQ3"/>
<feature type="transmembrane region" description="Helical" evidence="5">
    <location>
        <begin position="190"/>
        <end position="212"/>
    </location>
</feature>
<feature type="domain" description="O-antigen ligase-related" evidence="6">
    <location>
        <begin position="327"/>
        <end position="467"/>
    </location>
</feature>
<evidence type="ECO:0000256" key="4">
    <source>
        <dbReference type="ARBA" id="ARBA00023136"/>
    </source>
</evidence>
<evidence type="ECO:0000256" key="1">
    <source>
        <dbReference type="ARBA" id="ARBA00004141"/>
    </source>
</evidence>
<feature type="transmembrane region" description="Helical" evidence="5">
    <location>
        <begin position="217"/>
        <end position="236"/>
    </location>
</feature>
<feature type="transmembrane region" description="Helical" evidence="5">
    <location>
        <begin position="264"/>
        <end position="281"/>
    </location>
</feature>
<comment type="subcellular location">
    <subcellularLocation>
        <location evidence="1">Membrane</location>
        <topology evidence="1">Multi-pass membrane protein</topology>
    </subcellularLocation>
</comment>
<dbReference type="InterPro" id="IPR007016">
    <property type="entry name" value="O-antigen_ligase-rel_domated"/>
</dbReference>
<feature type="transmembrane region" description="Helical" evidence="5">
    <location>
        <begin position="63"/>
        <end position="83"/>
    </location>
</feature>
<reference evidence="7 8" key="1">
    <citation type="submission" date="2019-05" db="EMBL/GenBank/DDBJ databases">
        <title>We sequenced the genome of Paenibacillus hemerocallicola KCTC 33185 for further insight into its adaptation and study the phylogeny of Paenibacillus.</title>
        <authorList>
            <person name="Narsing Rao M.P."/>
        </authorList>
    </citation>
    <scope>NUCLEOTIDE SEQUENCE [LARGE SCALE GENOMIC DNA]</scope>
    <source>
        <strain evidence="7 8">KCTC 33185</strain>
    </source>
</reference>
<keyword evidence="7" id="KW-0436">Ligase</keyword>
<dbReference type="OrthoDB" id="1808577at2"/>
<feature type="transmembrane region" description="Helical" evidence="5">
    <location>
        <begin position="455"/>
        <end position="479"/>
    </location>
</feature>
<comment type="caution">
    <text evidence="7">The sequence shown here is derived from an EMBL/GenBank/DDBJ whole genome shotgun (WGS) entry which is preliminary data.</text>
</comment>
<proteinExistence type="predicted"/>
<sequence length="827" mass="92996">MSKPVYGKKQSTKTRIEMSDTTTMIYWLTLFFVVFFLFFSSFQTALFNGESNQAYVVNSFERPIITAVLWCSIILLLAAVYFFKRWSLKNRADILSLFVWLIPLAYVLSSFSAGSAHLSTKMILLQVLYATFFILGIYLTKNKLGNTILINSIMVCGYIVVFYGILNLLGNAYSRDGVMLTDDGLRLTSVFQYANAYAAFLMALLFAGIYLLIHSRVWYAIALHSVMLVPILLSFFLTLSRGGLVVLPIILLLILPFISLKKQLLFILYLALPSLAALAITDKMDALGNDIAKRVLATRTVNNDVTLLGLGDPKVMEGWLYFLITTLGLAAIVTLLHKLLGIRFLDKSVSWLSFKFSAFVVPAVTVLVGLFGIYILVSDSPVRNMLPDTLEQRIENINFEQHSVLERTTFYKDSFKLIKDYPVLGAGGGGWAALYEKYQNNPYTSRQAHNFFLQFWIEVGTLGIIILAVFLIYIFYQYVRSYIKGDESSRNSKFVFYIVAISLLVHSSIDFEMSYAFIAALVYLCLGGMVSGISPNELPFTKRHFITKFRITYPLALGAIAITTFIFSAVQLSANNKFSSSLNNAAAQKPLQDIMTPLNEALELQSNHPDYVATKVGFLTQLYNQNKNEDMYNEAIKLLQDTKLKETNNKVLFGQELQLYTIKNDQTKIAALVGEGLNKFPWDNSLYERNATLNLVQYDQARVTNKTTANLYGENILDTYNAALQKVKHLETLPKGQMQGASFTLTPDIVTSAAHVYFTRGDFSSSENVLKSFIGGNIDDAKTQLIIRLYLASIMRQGKSDQELYNKLIAKTPNEKVEIDKLLKAAP</sequence>
<name>A0A5C4SWQ3_9BACL</name>
<evidence type="ECO:0000256" key="3">
    <source>
        <dbReference type="ARBA" id="ARBA00022989"/>
    </source>
</evidence>
<dbReference type="PANTHER" id="PTHR37422">
    <property type="entry name" value="TEICHURONIC ACID BIOSYNTHESIS PROTEIN TUAE"/>
    <property type="match status" value="1"/>
</dbReference>
<feature type="transmembrane region" description="Helical" evidence="5">
    <location>
        <begin position="21"/>
        <end position="43"/>
    </location>
</feature>
<dbReference type="GO" id="GO:0016874">
    <property type="term" value="F:ligase activity"/>
    <property type="evidence" value="ECO:0007669"/>
    <property type="project" value="UniProtKB-KW"/>
</dbReference>
<feature type="transmembrane region" description="Helical" evidence="5">
    <location>
        <begin position="122"/>
        <end position="140"/>
    </location>
</feature>
<dbReference type="InterPro" id="IPR051533">
    <property type="entry name" value="WaaL-like"/>
</dbReference>
<evidence type="ECO:0000256" key="5">
    <source>
        <dbReference type="SAM" id="Phobius"/>
    </source>
</evidence>
<accession>A0A5C4SWQ3</accession>
<feature type="transmembrane region" description="Helical" evidence="5">
    <location>
        <begin position="147"/>
        <end position="170"/>
    </location>
</feature>
<feature type="transmembrane region" description="Helical" evidence="5">
    <location>
        <begin position="95"/>
        <end position="116"/>
    </location>
</feature>
<feature type="transmembrane region" description="Helical" evidence="5">
    <location>
        <begin position="319"/>
        <end position="340"/>
    </location>
</feature>
<gene>
    <name evidence="7" type="ORF">FE784_36910</name>
</gene>